<evidence type="ECO:0000256" key="1">
    <source>
        <dbReference type="SAM" id="Phobius"/>
    </source>
</evidence>
<keyword evidence="1" id="KW-1133">Transmembrane helix</keyword>
<organism evidence="2 3">
    <name type="scientific">Candidatus Proximibacter danicus</name>
    <dbReference type="NCBI Taxonomy" id="2954365"/>
    <lineage>
        <taxon>Bacteria</taxon>
        <taxon>Pseudomonadati</taxon>
        <taxon>Pseudomonadota</taxon>
        <taxon>Betaproteobacteria</taxon>
        <taxon>Candidatus Proximibacter</taxon>
    </lineage>
</organism>
<keyword evidence="1" id="KW-0472">Membrane</keyword>
<name>A0A9D7PQB2_9PROT</name>
<sequence length="100" mass="11297">MDNPAVFVISALRSLVEVAGLFLLGQGILTLIVGARREKNVIYQLFQLLTRPVIRIARAITPRVVIDRHLPFVTFFLLFWLWIALAYARQSVCLASQLAC</sequence>
<comment type="caution">
    <text evidence="2">The sequence shown here is derived from an EMBL/GenBank/DDBJ whole genome shotgun (WGS) entry which is preliminary data.</text>
</comment>
<reference evidence="2" key="1">
    <citation type="submission" date="2020-10" db="EMBL/GenBank/DDBJ databases">
        <title>Connecting structure to function with the recovery of over 1000 high-quality activated sludge metagenome-assembled genomes encoding full-length rRNA genes using long-read sequencing.</title>
        <authorList>
            <person name="Singleton C.M."/>
            <person name="Petriglieri F."/>
            <person name="Kristensen J.M."/>
            <person name="Kirkegaard R.H."/>
            <person name="Michaelsen T.Y."/>
            <person name="Andersen M.H."/>
            <person name="Karst S.M."/>
            <person name="Dueholm M.S."/>
            <person name="Nielsen P.H."/>
            <person name="Albertsen M."/>
        </authorList>
    </citation>
    <scope>NUCLEOTIDE SEQUENCE</scope>
    <source>
        <strain evidence="2">Hirt_18-Q3-R61-65_BATAC.395</strain>
    </source>
</reference>
<protein>
    <recommendedName>
        <fullName evidence="4">YggT family protein</fullName>
    </recommendedName>
</protein>
<evidence type="ECO:0008006" key="4">
    <source>
        <dbReference type="Google" id="ProtNLM"/>
    </source>
</evidence>
<feature type="transmembrane region" description="Helical" evidence="1">
    <location>
        <begin position="70"/>
        <end position="88"/>
    </location>
</feature>
<evidence type="ECO:0000313" key="3">
    <source>
        <dbReference type="Proteomes" id="UP000886689"/>
    </source>
</evidence>
<feature type="transmembrane region" description="Helical" evidence="1">
    <location>
        <begin position="6"/>
        <end position="33"/>
    </location>
</feature>
<dbReference type="Proteomes" id="UP000886689">
    <property type="component" value="Unassembled WGS sequence"/>
</dbReference>
<accession>A0A9D7PQB2</accession>
<gene>
    <name evidence="2" type="ORF">IPL58_01280</name>
</gene>
<evidence type="ECO:0000313" key="2">
    <source>
        <dbReference type="EMBL" id="MBK8522868.1"/>
    </source>
</evidence>
<proteinExistence type="predicted"/>
<dbReference type="AlphaFoldDB" id="A0A9D7PQB2"/>
<keyword evidence="1" id="KW-0812">Transmembrane</keyword>
<dbReference type="EMBL" id="JADJUC010000001">
    <property type="protein sequence ID" value="MBK8522868.1"/>
    <property type="molecule type" value="Genomic_DNA"/>
</dbReference>